<reference evidence="1 2" key="1">
    <citation type="submission" date="2020-08" db="EMBL/GenBank/DDBJ databases">
        <title>Sequencing the genomes of 1000 actinobacteria strains.</title>
        <authorList>
            <person name="Klenk H.-P."/>
        </authorList>
    </citation>
    <scope>NUCLEOTIDE SEQUENCE [LARGE SCALE GENOMIC DNA]</scope>
    <source>
        <strain evidence="1 2">DSM 17945</strain>
    </source>
</reference>
<dbReference type="AlphaFoldDB" id="A0A7W9JJX7"/>
<evidence type="ECO:0000313" key="2">
    <source>
        <dbReference type="Proteomes" id="UP000567246"/>
    </source>
</evidence>
<evidence type="ECO:0000313" key="1">
    <source>
        <dbReference type="EMBL" id="MBB5849303.1"/>
    </source>
</evidence>
<dbReference type="Proteomes" id="UP000567246">
    <property type="component" value="Unassembled WGS sequence"/>
</dbReference>
<sequence length="157" mass="15829">MARSAGVVGAATAAGLVAGTETAARCGPGVGAFVGVTAVDLVGGMVAFQLRPTREHYARTSLSRRMALAAAHVQCFALPIVGEGTWSAAAGRWAGVVASTALLQCAVPAAHRRPAGLVLAAGLTAADVALAGPRQRWLGPVWFTKLVAGHATLPDPR</sequence>
<keyword evidence="2" id="KW-1185">Reference proteome</keyword>
<comment type="caution">
    <text evidence="1">The sequence shown here is derived from an EMBL/GenBank/DDBJ whole genome shotgun (WGS) entry which is preliminary data.</text>
</comment>
<gene>
    <name evidence="1" type="ORF">HDA33_001867</name>
</gene>
<dbReference type="EMBL" id="JACHMW010000001">
    <property type="protein sequence ID" value="MBB5849303.1"/>
    <property type="molecule type" value="Genomic_DNA"/>
</dbReference>
<organism evidence="1 2">
    <name type="scientific">Micrococcus endophyticus</name>
    <dbReference type="NCBI Taxonomy" id="455343"/>
    <lineage>
        <taxon>Bacteria</taxon>
        <taxon>Bacillati</taxon>
        <taxon>Actinomycetota</taxon>
        <taxon>Actinomycetes</taxon>
        <taxon>Micrococcales</taxon>
        <taxon>Micrococcaceae</taxon>
        <taxon>Micrococcus</taxon>
    </lineage>
</organism>
<dbReference type="RefSeq" id="WP_184172790.1">
    <property type="nucleotide sequence ID" value="NZ_BAABAG010000009.1"/>
</dbReference>
<accession>A0A7W9JJX7</accession>
<proteinExistence type="predicted"/>
<protein>
    <submittedName>
        <fullName evidence="1">Uncharacterized protein</fullName>
    </submittedName>
</protein>
<name>A0A7W9JJX7_9MICC</name>